<evidence type="ECO:0000313" key="2">
    <source>
        <dbReference type="EMBL" id="KAK9009228.1"/>
    </source>
</evidence>
<accession>A0ABR2R8D9</accession>
<comment type="caution">
    <text evidence="2">The sequence shown here is derived from an EMBL/GenBank/DDBJ whole genome shotgun (WGS) entry which is preliminary data.</text>
</comment>
<keyword evidence="3" id="KW-1185">Reference proteome</keyword>
<evidence type="ECO:0000259" key="1">
    <source>
        <dbReference type="PROSITE" id="PS51222"/>
    </source>
</evidence>
<dbReference type="Pfam" id="PF10539">
    <property type="entry name" value="Dev_Cell_Death"/>
    <property type="match status" value="2"/>
</dbReference>
<name>A0ABR2R8D9_9ROSI</name>
<organism evidence="2 3">
    <name type="scientific">Hibiscus sabdariffa</name>
    <name type="common">roselle</name>
    <dbReference type="NCBI Taxonomy" id="183260"/>
    <lineage>
        <taxon>Eukaryota</taxon>
        <taxon>Viridiplantae</taxon>
        <taxon>Streptophyta</taxon>
        <taxon>Embryophyta</taxon>
        <taxon>Tracheophyta</taxon>
        <taxon>Spermatophyta</taxon>
        <taxon>Magnoliopsida</taxon>
        <taxon>eudicotyledons</taxon>
        <taxon>Gunneridae</taxon>
        <taxon>Pentapetalae</taxon>
        <taxon>rosids</taxon>
        <taxon>malvids</taxon>
        <taxon>Malvales</taxon>
        <taxon>Malvaceae</taxon>
        <taxon>Malvoideae</taxon>
        <taxon>Hibiscus</taxon>
    </lineage>
</organism>
<sequence>MALKGQASHAIVPAQGHAAYNDISIQPKEIDENDQEQFSGFIFMCNGRTKPQCYMYRVFGLPAGQLDVVEKIKPSMKLFLFDFELKLLYGIYEATSVGTLHLEQTAFNGRFPAQASNIPRLAWAFRTRFNDLMEYNMVMTDEPLFGIIINITKYGIAPMAHRKWTCRQGAIDVLIACSSFARSFLINVIRNLYMNLKLLVKFKIYMDCLPLHESYFRHAIEYNHQKGSKFKQELNKQQVGCLLSLFQPLTVPAPGSMQPMLLQTVENQLSPPFPKDSFSQILKSQKVQRSRFQQGIGDPVHPNSTRLQLSYVQSVSEPPNLQHSVPFPQQHYFGSTRNMGPSHPTTMVTHVSLPQNYQQYVADIQQLYATQTVPDHYNRYVTLGVDEQLGTRNMYPLPLQREGKTVQQLDSVIQYYNSNWSQAASHATPSVLPLQREGETVHQQHMQPLVQLRQYYHYGEGKTAEKQDSVILYYNSNPSHADPHATPSVLPLQRRGETAQQQDSFIQYYNSNPSHATQSVLPYMPTMGVPEDANQTLPLVAYLHPFPSADH</sequence>
<proteinExistence type="predicted"/>
<gene>
    <name evidence="2" type="ORF">V6N11_035773</name>
</gene>
<dbReference type="InterPro" id="IPR013989">
    <property type="entry name" value="Dev_and_cell_death_domain"/>
</dbReference>
<protein>
    <recommendedName>
        <fullName evidence="1">DCD domain-containing protein</fullName>
    </recommendedName>
</protein>
<feature type="domain" description="DCD" evidence="1">
    <location>
        <begin position="36"/>
        <end position="248"/>
    </location>
</feature>
<dbReference type="SMART" id="SM00767">
    <property type="entry name" value="DCD"/>
    <property type="match status" value="1"/>
</dbReference>
<evidence type="ECO:0000313" key="3">
    <source>
        <dbReference type="Proteomes" id="UP001396334"/>
    </source>
</evidence>
<dbReference type="EMBL" id="JBBPBN010000024">
    <property type="protein sequence ID" value="KAK9009228.1"/>
    <property type="molecule type" value="Genomic_DNA"/>
</dbReference>
<dbReference type="PANTHER" id="PTHR46444">
    <property type="entry name" value="DCD (DEVELOPMENT AND CELL DEATH) DOMAIN PROTEIN-RELATED"/>
    <property type="match status" value="1"/>
</dbReference>
<dbReference type="PANTHER" id="PTHR46444:SF19">
    <property type="entry name" value="OS02G0745600 PROTEIN"/>
    <property type="match status" value="1"/>
</dbReference>
<dbReference type="PROSITE" id="PS51222">
    <property type="entry name" value="DCD"/>
    <property type="match status" value="1"/>
</dbReference>
<reference evidence="2 3" key="1">
    <citation type="journal article" date="2024" name="G3 (Bethesda)">
        <title>Genome assembly of Hibiscus sabdariffa L. provides insights into metabolisms of medicinal natural products.</title>
        <authorList>
            <person name="Kim T."/>
        </authorList>
    </citation>
    <scope>NUCLEOTIDE SEQUENCE [LARGE SCALE GENOMIC DNA]</scope>
    <source>
        <strain evidence="2">TK-2024</strain>
        <tissue evidence="2">Old leaves</tissue>
    </source>
</reference>
<dbReference type="Proteomes" id="UP001396334">
    <property type="component" value="Unassembled WGS sequence"/>
</dbReference>